<dbReference type="NCBIfam" id="TIGR01676">
    <property type="entry name" value="GLDHase"/>
    <property type="match status" value="1"/>
</dbReference>
<evidence type="ECO:0000259" key="4">
    <source>
        <dbReference type="PROSITE" id="PS51387"/>
    </source>
</evidence>
<protein>
    <recommendedName>
        <fullName evidence="4">FAD-binding PCMH-type domain-containing protein</fullName>
    </recommendedName>
</protein>
<dbReference type="SUPFAM" id="SSF56176">
    <property type="entry name" value="FAD-binding/transporter-associated domain-like"/>
    <property type="match status" value="1"/>
</dbReference>
<dbReference type="Gene3D" id="3.30.465.10">
    <property type="match status" value="1"/>
</dbReference>
<feature type="domain" description="FAD-binding PCMH-type" evidence="4">
    <location>
        <begin position="113"/>
        <end position="284"/>
    </location>
</feature>
<sequence length="606" mass="67594">MYSSSSLVRNSRKHVSRLLHHLTNSLKKKHQHPYPLVLRFSSAAAKPSSSSSSAAAAAASSTLGRYLGYGVLLLGSGLATYYFYPYPKPRSRAVVGDDEEEHEEHSVANWSGTHEARTKVYIQPESLEELEVVVKLANDRKQRIRPVGSGLSPNGLGLSDEGMVNLALMDRILSVDQDTKRVTVQAGARVEQVVAALRSHGLTLQNFASIKEQQIGGFIQVGAHGTGAKIAPVDDHVVSLKLVTPGKGTLELSRDSDSDLFYLARCGLGALGVVAEVTLQCASAHKLLEKSFVTNMKQVQKNHKKWLQENKHLRYMWIPDTDTVVVVQCNPLTEGQVPKESMSHKYSEDERLRAARTLYREVAAKFFSAPLGHLSDEELFSLSFTELRDKLLAFDPLNKAHVIKVNQAEAEYWKKSEGFRVGWSDEILGFDCGGQQWVSEICFPVGKILKPDLQDIKYIEQVLKLIKKQNIPAPAPIEQRWTASSKSPLSPASSSSTSSDALYSWVGIIMYLPTIDDDQRAAITKSFFEYRKATQQQLWDSFSAFEHWAKIEVAADTESLSWVQERLRKQFPVESFQRARAELDPNNILANDVIDRLFPRPVSTEA</sequence>
<proteinExistence type="predicted"/>
<reference evidence="5" key="1">
    <citation type="submission" date="2024-03" db="EMBL/GenBank/DDBJ databases">
        <authorList>
            <consortium name="ELIXIR-Norway"/>
            <consortium name="Elixir Norway"/>
        </authorList>
    </citation>
    <scope>NUCLEOTIDE SEQUENCE</scope>
</reference>
<dbReference type="PANTHER" id="PTHR43762">
    <property type="entry name" value="L-GULONOLACTONE OXIDASE"/>
    <property type="match status" value="1"/>
</dbReference>
<dbReference type="InterPro" id="IPR006094">
    <property type="entry name" value="Oxid_FAD_bind_N"/>
</dbReference>
<evidence type="ECO:0000313" key="5">
    <source>
        <dbReference type="EMBL" id="CAK9863813.1"/>
    </source>
</evidence>
<dbReference type="InterPro" id="IPR010031">
    <property type="entry name" value="FAD_lactone_oxidase-like"/>
</dbReference>
<dbReference type="InterPro" id="IPR010029">
    <property type="entry name" value="GL_DH"/>
</dbReference>
<keyword evidence="6" id="KW-1185">Reference proteome</keyword>
<dbReference type="InterPro" id="IPR036318">
    <property type="entry name" value="FAD-bd_PCMH-like_sf"/>
</dbReference>
<gene>
    <name evidence="5" type="ORF">CSSPJE1EN2_LOCUS6808</name>
</gene>
<evidence type="ECO:0000313" key="6">
    <source>
        <dbReference type="Proteomes" id="UP001497522"/>
    </source>
</evidence>
<keyword evidence="3" id="KW-0560">Oxidoreductase</keyword>
<dbReference type="Proteomes" id="UP001497522">
    <property type="component" value="Chromosome 14"/>
</dbReference>
<dbReference type="EMBL" id="OZ023715">
    <property type="protein sequence ID" value="CAK9863813.1"/>
    <property type="molecule type" value="Genomic_DNA"/>
</dbReference>
<dbReference type="Pfam" id="PF04030">
    <property type="entry name" value="ALO"/>
    <property type="match status" value="2"/>
</dbReference>
<dbReference type="PIRSF" id="PIRSF000136">
    <property type="entry name" value="LGO_GLO"/>
    <property type="match status" value="1"/>
</dbReference>
<dbReference type="PANTHER" id="PTHR43762:SF1">
    <property type="entry name" value="D-ARABINONO-1,4-LACTONE OXIDASE"/>
    <property type="match status" value="1"/>
</dbReference>
<dbReference type="InterPro" id="IPR016169">
    <property type="entry name" value="FAD-bd_PCMH_sub2"/>
</dbReference>
<comment type="cofactor">
    <cofactor evidence="1">
        <name>FAD</name>
        <dbReference type="ChEBI" id="CHEBI:57692"/>
    </cofactor>
</comment>
<dbReference type="InterPro" id="IPR007173">
    <property type="entry name" value="ALO_C"/>
</dbReference>
<name>A0ABP1AMN1_9BRYO</name>
<dbReference type="Gene3D" id="3.30.43.10">
    <property type="entry name" value="Uridine Diphospho-n-acetylenolpyruvylglucosamine Reductase, domain 2"/>
    <property type="match status" value="1"/>
</dbReference>
<dbReference type="Pfam" id="PF01565">
    <property type="entry name" value="FAD_binding_4"/>
    <property type="match status" value="1"/>
</dbReference>
<comment type="pathway">
    <text evidence="2">Cofactor biosynthesis; L-ascorbate biosynthesis.</text>
</comment>
<dbReference type="PROSITE" id="PS51387">
    <property type="entry name" value="FAD_PCMH"/>
    <property type="match status" value="1"/>
</dbReference>
<evidence type="ECO:0000256" key="1">
    <source>
        <dbReference type="ARBA" id="ARBA00001974"/>
    </source>
</evidence>
<organism evidence="5 6">
    <name type="scientific">Sphagnum jensenii</name>
    <dbReference type="NCBI Taxonomy" id="128206"/>
    <lineage>
        <taxon>Eukaryota</taxon>
        <taxon>Viridiplantae</taxon>
        <taxon>Streptophyta</taxon>
        <taxon>Embryophyta</taxon>
        <taxon>Bryophyta</taxon>
        <taxon>Sphagnophytina</taxon>
        <taxon>Sphagnopsida</taxon>
        <taxon>Sphagnales</taxon>
        <taxon>Sphagnaceae</taxon>
        <taxon>Sphagnum</taxon>
    </lineage>
</organism>
<dbReference type="InterPro" id="IPR016167">
    <property type="entry name" value="FAD-bd_PCMH_sub1"/>
</dbReference>
<evidence type="ECO:0000256" key="2">
    <source>
        <dbReference type="ARBA" id="ARBA00005147"/>
    </source>
</evidence>
<dbReference type="InterPro" id="IPR016166">
    <property type="entry name" value="FAD-bd_PCMH"/>
</dbReference>
<accession>A0ABP1AMN1</accession>
<evidence type="ECO:0000256" key="3">
    <source>
        <dbReference type="ARBA" id="ARBA00023002"/>
    </source>
</evidence>